<reference evidence="2" key="1">
    <citation type="submission" date="2010-03" db="EMBL/GenBank/DDBJ databases">
        <title>The genome sequence of Ruminococcus sp. 18P13.</title>
        <authorList>
            <consortium name="metaHIT consortium -- http://www.metahit.eu/"/>
            <person name="Pajon A."/>
            <person name="Turner K."/>
            <person name="Parkhill J."/>
            <person name="Bernalier A."/>
        </authorList>
    </citation>
    <scope>NUCLEOTIDE SEQUENCE [LARGE SCALE GENOMIC DNA]</scope>
    <source>
        <strain evidence="2">Type strain: 18P13</strain>
    </source>
</reference>
<dbReference type="KEGG" id="rch:RUM_13710"/>
<feature type="compositionally biased region" description="Basic and acidic residues" evidence="1">
    <location>
        <begin position="49"/>
        <end position="59"/>
    </location>
</feature>
<dbReference type="InterPro" id="IPR010897">
    <property type="entry name" value="Spore_II_P"/>
</dbReference>
<evidence type="ECO:0000313" key="2">
    <source>
        <dbReference type="EMBL" id="CBL17491.1"/>
    </source>
</evidence>
<dbReference type="STRING" id="213810.RUM_13710"/>
<dbReference type="GeneID" id="83156103"/>
<dbReference type="NCBIfam" id="TIGR02867">
    <property type="entry name" value="spore_II_P"/>
    <property type="match status" value="1"/>
</dbReference>
<dbReference type="EMBL" id="FP929052">
    <property type="protein sequence ID" value="CBL17491.1"/>
    <property type="molecule type" value="Genomic_DNA"/>
</dbReference>
<name>D4LCZ6_RUMC1</name>
<reference evidence="2" key="2">
    <citation type="submission" date="2010-03" db="EMBL/GenBank/DDBJ databases">
        <authorList>
            <person name="Pajon A."/>
        </authorList>
    </citation>
    <scope>NUCLEOTIDE SEQUENCE</scope>
    <source>
        <strain evidence="2">Type strain: 18P13</strain>
    </source>
</reference>
<proteinExistence type="predicted"/>
<accession>D4LCZ6</accession>
<evidence type="ECO:0000256" key="1">
    <source>
        <dbReference type="SAM" id="MobiDB-lite"/>
    </source>
</evidence>
<dbReference type="Proteomes" id="UP000007054">
    <property type="component" value="Chromosome"/>
</dbReference>
<protein>
    <submittedName>
        <fullName evidence="2">Stage II sporulation protein P</fullName>
    </submittedName>
</protein>
<dbReference type="Pfam" id="PF07454">
    <property type="entry name" value="SpoIIP"/>
    <property type="match status" value="1"/>
</dbReference>
<gene>
    <name evidence="2" type="ordered locus">RUM_13710</name>
</gene>
<feature type="region of interest" description="Disordered" evidence="1">
    <location>
        <begin position="49"/>
        <end position="87"/>
    </location>
</feature>
<dbReference type="HOGENOM" id="CLU_056129_0_0_9"/>
<keyword evidence="3" id="KW-1185">Reference proteome</keyword>
<evidence type="ECO:0000313" key="3">
    <source>
        <dbReference type="Proteomes" id="UP000007054"/>
    </source>
</evidence>
<dbReference type="AlphaFoldDB" id="D4LCZ6"/>
<dbReference type="RefSeq" id="WP_015558398.1">
    <property type="nucleotide sequence ID" value="NC_021039.1"/>
</dbReference>
<dbReference type="PATRIC" id="fig|213810.4.peg.1268"/>
<organism evidence="2 3">
    <name type="scientific">Ruminococcus champanellensis (strain DSM 18848 / JCM 17042 / KCTC 15320 / 18P13)</name>
    <dbReference type="NCBI Taxonomy" id="213810"/>
    <lineage>
        <taxon>Bacteria</taxon>
        <taxon>Bacillati</taxon>
        <taxon>Bacillota</taxon>
        <taxon>Clostridia</taxon>
        <taxon>Eubacteriales</taxon>
        <taxon>Oscillospiraceae</taxon>
        <taxon>Ruminococcus</taxon>
    </lineage>
</organism>
<sequence length="379" mass="41790">MRRRRNGLRVLMWGCVLAGMPLLAAGMLQLIPQIPVAANRLNDLRTDLEQEPADNREDPPCLSSGYGWLAEEPDAPKPEQTTEVATQPEAEPVFYASGDPGEKPYPTVWHPGSARIVRMAYQRYSGGNIVDLDKCGQVRNCTSVDNAALLEESRKAPAFTIMGDGSPEVLIMHSHTTESFEPYVREYGDAEFNYRTTDPALSVVMVGDQIEAQLKKAGIGVIHDGTIHDYPRYTGSYDRSRVVVKRILEENPTIKVVLDIHRDAIVSNGNLLQPVIDVDGQDTAQVMIISGCDNGSLNMPNYMKNFRFASCLQQQIESDTPGLTRPVLFDYRKYNQDLTTGSLLIEVGSHGNTLAQVKRAGSVLGASIARALLDLKEET</sequence>